<dbReference type="InterPro" id="IPR023753">
    <property type="entry name" value="FAD/NAD-binding_dom"/>
</dbReference>
<dbReference type="STRING" id="315358.SERIO_v1c06080"/>
<reference evidence="10" key="2">
    <citation type="submission" date="2015-06" db="EMBL/GenBank/DDBJ databases">
        <title>Complete genome sequence of Spiroplasma eriocheiris TDA-040725-5 (DSM 21848).</title>
        <authorList>
            <person name="Lo W.-S."/>
            <person name="Kuo C.-H."/>
        </authorList>
    </citation>
    <scope>NUCLEOTIDE SEQUENCE [LARGE SCALE GENOMIC DNA]</scope>
    <source>
        <strain evidence="10">TDA-040725-5</strain>
    </source>
</reference>
<accession>A0A0H3XL19</accession>
<evidence type="ECO:0000256" key="4">
    <source>
        <dbReference type="ARBA" id="ARBA00022827"/>
    </source>
</evidence>
<dbReference type="InterPro" id="IPR016156">
    <property type="entry name" value="FAD/NAD-linked_Rdtase_dimer_sf"/>
</dbReference>
<dbReference type="Pfam" id="PF02852">
    <property type="entry name" value="Pyr_redox_dim"/>
    <property type="match status" value="1"/>
</dbReference>
<keyword evidence="5" id="KW-0560">Oxidoreductase</keyword>
<dbReference type="PATRIC" id="fig|743698.3.peg.608"/>
<dbReference type="NCBIfam" id="NF007123">
    <property type="entry name" value="PRK09564.1"/>
    <property type="match status" value="1"/>
</dbReference>
<dbReference type="PRINTS" id="PR00368">
    <property type="entry name" value="FADPNR"/>
</dbReference>
<evidence type="ECO:0000313" key="9">
    <source>
        <dbReference type="EMBL" id="AKM54179.1"/>
    </source>
</evidence>
<dbReference type="Proteomes" id="UP000035661">
    <property type="component" value="Chromosome"/>
</dbReference>
<evidence type="ECO:0000313" key="10">
    <source>
        <dbReference type="Proteomes" id="UP000035661"/>
    </source>
</evidence>
<dbReference type="PANTHER" id="PTHR43429">
    <property type="entry name" value="PYRIDINE NUCLEOTIDE-DISULFIDE OXIDOREDUCTASE DOMAIN-CONTAINING"/>
    <property type="match status" value="1"/>
</dbReference>
<evidence type="ECO:0000256" key="3">
    <source>
        <dbReference type="ARBA" id="ARBA00022630"/>
    </source>
</evidence>
<dbReference type="RefSeq" id="WP_047791413.1">
    <property type="nucleotide sequence ID" value="NZ_CP011856.1"/>
</dbReference>
<evidence type="ECO:0000259" key="8">
    <source>
        <dbReference type="Pfam" id="PF07992"/>
    </source>
</evidence>
<evidence type="ECO:0000256" key="6">
    <source>
        <dbReference type="ARBA" id="ARBA00023284"/>
    </source>
</evidence>
<evidence type="ECO:0000256" key="1">
    <source>
        <dbReference type="ARBA" id="ARBA00001974"/>
    </source>
</evidence>
<feature type="domain" description="FAD/NAD(P)-binding" evidence="8">
    <location>
        <begin position="1"/>
        <end position="305"/>
    </location>
</feature>
<feature type="domain" description="Pyridine nucleotide-disulphide oxidoreductase dimerisation" evidence="7">
    <location>
        <begin position="334"/>
        <end position="435"/>
    </location>
</feature>
<dbReference type="PANTHER" id="PTHR43429:SF1">
    <property type="entry name" value="NAD(P)H SULFUR OXIDOREDUCTASE (COA-DEPENDENT)"/>
    <property type="match status" value="1"/>
</dbReference>
<reference evidence="9 10" key="1">
    <citation type="journal article" date="2015" name="Genome Biol. Evol.">
        <title>Found and Lost: The Fates of Horizontally Acquired Genes in Arthropod-Symbiotic Spiroplasma.</title>
        <authorList>
            <person name="Lo W.S."/>
            <person name="Gasparich G.E."/>
            <person name="Kuo C.H."/>
        </authorList>
    </citation>
    <scope>NUCLEOTIDE SEQUENCE [LARGE SCALE GENOMIC DNA]</scope>
    <source>
        <strain evidence="10">TDA-040725-5</strain>
    </source>
</reference>
<dbReference type="SUPFAM" id="SSF51905">
    <property type="entry name" value="FAD/NAD(P)-binding domain"/>
    <property type="match status" value="1"/>
</dbReference>
<dbReference type="InterPro" id="IPR050260">
    <property type="entry name" value="FAD-bd_OxRdtase"/>
</dbReference>
<keyword evidence="6" id="KW-0676">Redox-active center</keyword>
<keyword evidence="10" id="KW-1185">Reference proteome</keyword>
<dbReference type="PRINTS" id="PR00411">
    <property type="entry name" value="PNDRDTASEI"/>
</dbReference>
<dbReference type="Pfam" id="PF07992">
    <property type="entry name" value="Pyr_redox_2"/>
    <property type="match status" value="1"/>
</dbReference>
<protein>
    <submittedName>
        <fullName evidence="9">NADH oxidase</fullName>
    </submittedName>
</protein>
<evidence type="ECO:0000256" key="2">
    <source>
        <dbReference type="ARBA" id="ARBA00009130"/>
    </source>
</evidence>
<gene>
    <name evidence="9" type="primary">nox</name>
    <name evidence="9" type="ORF">SERIO_v1c06080</name>
</gene>
<dbReference type="InterPro" id="IPR036188">
    <property type="entry name" value="FAD/NAD-bd_sf"/>
</dbReference>
<keyword evidence="4" id="KW-0274">FAD</keyword>
<sequence length="447" mass="49063">MKVIVLGGSAAGMGFAAKLRRNDPQAEIVVYQKSSYPSFGACGIPYFISDQFQDPNQMIARTVEKFQEQNINVKLNMMATKVDFNKKMVTIRDLSTNKEFSDQYDKLFIATGARPRTIKNIDPKITNVYNCSTKEDAIAIKKAAQTAKNVVIVGAGFIGMELTETFYHLQKKTTIVESSDLLIHYAFDKEVSALLEQELADKKIDLYKQSKVTTVVGDENNQVASVTLDNGTVIPCDLLIITIGFQPNTDFLDENAITLQPVTKAIVIDEHCQTSVPDVYSGGDCATVYHLVAQRNEYIPLATNANKLAKVAANVVSGIPDRFPGALGTSIIQVIDKEAAATGVSEHLAANLGLDYASVTVSDFDHTNYVHNQQPLFIKLIYEKTSKKLLGAQMCGSNKAVLRIDALAAIIWKEGTVYDLQQLDLAYAPPFARAVDIIHIASARVKR</sequence>
<organism evidence="9 10">
    <name type="scientific">Spiroplasma eriocheiris</name>
    <dbReference type="NCBI Taxonomy" id="315358"/>
    <lineage>
        <taxon>Bacteria</taxon>
        <taxon>Bacillati</taxon>
        <taxon>Mycoplasmatota</taxon>
        <taxon>Mollicutes</taxon>
        <taxon>Entomoplasmatales</taxon>
        <taxon>Spiroplasmataceae</taxon>
        <taxon>Spiroplasma</taxon>
    </lineage>
</organism>
<dbReference type="GO" id="GO:0016491">
    <property type="term" value="F:oxidoreductase activity"/>
    <property type="evidence" value="ECO:0007669"/>
    <property type="project" value="UniProtKB-KW"/>
</dbReference>
<comment type="similarity">
    <text evidence="2">Belongs to the class-III pyridine nucleotide-disulfide oxidoreductase family.</text>
</comment>
<dbReference type="InterPro" id="IPR004099">
    <property type="entry name" value="Pyr_nucl-diS_OxRdtase_dimer"/>
</dbReference>
<dbReference type="Gene3D" id="3.50.50.60">
    <property type="entry name" value="FAD/NAD(P)-binding domain"/>
    <property type="match status" value="2"/>
</dbReference>
<evidence type="ECO:0000256" key="5">
    <source>
        <dbReference type="ARBA" id="ARBA00023002"/>
    </source>
</evidence>
<name>A0A0H3XL19_9MOLU</name>
<dbReference type="EMBL" id="CP011856">
    <property type="protein sequence ID" value="AKM54179.1"/>
    <property type="molecule type" value="Genomic_DNA"/>
</dbReference>
<dbReference type="KEGG" id="seri:SERIO_v1c06080"/>
<comment type="cofactor">
    <cofactor evidence="1">
        <name>FAD</name>
        <dbReference type="ChEBI" id="CHEBI:57692"/>
    </cofactor>
</comment>
<evidence type="ECO:0000259" key="7">
    <source>
        <dbReference type="Pfam" id="PF02852"/>
    </source>
</evidence>
<proteinExistence type="inferred from homology"/>
<dbReference type="AlphaFoldDB" id="A0A0H3XL19"/>
<dbReference type="SUPFAM" id="SSF55424">
    <property type="entry name" value="FAD/NAD-linked reductases, dimerisation (C-terminal) domain"/>
    <property type="match status" value="1"/>
</dbReference>
<keyword evidence="3" id="KW-0285">Flavoprotein</keyword>